<organism evidence="6 7">
    <name type="scientific">Acer yangbiense</name>
    <dbReference type="NCBI Taxonomy" id="1000413"/>
    <lineage>
        <taxon>Eukaryota</taxon>
        <taxon>Viridiplantae</taxon>
        <taxon>Streptophyta</taxon>
        <taxon>Embryophyta</taxon>
        <taxon>Tracheophyta</taxon>
        <taxon>Spermatophyta</taxon>
        <taxon>Magnoliopsida</taxon>
        <taxon>eudicotyledons</taxon>
        <taxon>Gunneridae</taxon>
        <taxon>Pentapetalae</taxon>
        <taxon>rosids</taxon>
        <taxon>malvids</taxon>
        <taxon>Sapindales</taxon>
        <taxon>Sapindaceae</taxon>
        <taxon>Hippocastanoideae</taxon>
        <taxon>Acereae</taxon>
        <taxon>Acer</taxon>
    </lineage>
</organism>
<name>A0A5C7GVN3_9ROSI</name>
<dbReference type="AlphaFoldDB" id="A0A5C7GVN3"/>
<dbReference type="PANTHER" id="PTHR36069">
    <property type="entry name" value="EXPRESSED PROTEIN-RELATED"/>
    <property type="match status" value="1"/>
</dbReference>
<feature type="chain" id="PRO_5022790391" description="FAS1 domain-containing protein" evidence="4">
    <location>
        <begin position="24"/>
        <end position="250"/>
    </location>
</feature>
<comment type="caution">
    <text evidence="6">The sequence shown here is derived from an EMBL/GenBank/DDBJ whole genome shotgun (WGS) entry which is preliminary data.</text>
</comment>
<sequence>MAAACDFIIIFFIIMSILISASAAATRPTPTKNQDLVVAIEEMQRANYFTFVMLINMSPLPHQNVTFLMPNDKILSRANLLQQSVSDFLLLHSIPSALLFENLEHIPSGSLIPSSIPEYMLKIYNGGRKNFLLNNVKIISPNICTLGSSIRCHGIDGMLDITQNNTSVLPPTCSGNASSTPDVVATPPMPTSISDQAPPLSDHNYQPPVAAPAPLPSPEKSSAGCLSCGEMSLKYLFVTLLMLSIMGMPV</sequence>
<dbReference type="SMART" id="SM00554">
    <property type="entry name" value="FAS1"/>
    <property type="match status" value="1"/>
</dbReference>
<evidence type="ECO:0000259" key="5">
    <source>
        <dbReference type="SMART" id="SM00554"/>
    </source>
</evidence>
<dbReference type="Proteomes" id="UP000323000">
    <property type="component" value="Chromosome 12"/>
</dbReference>
<evidence type="ECO:0000313" key="7">
    <source>
        <dbReference type="Proteomes" id="UP000323000"/>
    </source>
</evidence>
<dbReference type="SUPFAM" id="SSF82153">
    <property type="entry name" value="FAS1 domain"/>
    <property type="match status" value="1"/>
</dbReference>
<dbReference type="InterPro" id="IPR000782">
    <property type="entry name" value="FAS1_domain"/>
</dbReference>
<feature type="signal peptide" evidence="4">
    <location>
        <begin position="1"/>
        <end position="23"/>
    </location>
</feature>
<keyword evidence="4" id="KW-0732">Signal</keyword>
<reference evidence="7" key="1">
    <citation type="journal article" date="2019" name="Gigascience">
        <title>De novo genome assembly of the endangered Acer yangbiense, a plant species with extremely small populations endemic to Yunnan Province, China.</title>
        <authorList>
            <person name="Yang J."/>
            <person name="Wariss H.M."/>
            <person name="Tao L."/>
            <person name="Zhang R."/>
            <person name="Yun Q."/>
            <person name="Hollingsworth P."/>
            <person name="Dao Z."/>
            <person name="Luo G."/>
            <person name="Guo H."/>
            <person name="Ma Y."/>
            <person name="Sun W."/>
        </authorList>
    </citation>
    <scope>NUCLEOTIDE SEQUENCE [LARGE SCALE GENOMIC DNA]</scope>
    <source>
        <strain evidence="7">cv. Malutang</strain>
    </source>
</reference>
<gene>
    <name evidence="6" type="ORF">EZV62_024585</name>
</gene>
<evidence type="ECO:0000256" key="4">
    <source>
        <dbReference type="SAM" id="SignalP"/>
    </source>
</evidence>
<accession>A0A5C7GVN3</accession>
<dbReference type="InterPro" id="IPR053339">
    <property type="entry name" value="FAS1_domain_protein"/>
</dbReference>
<dbReference type="PANTHER" id="PTHR36069:SF1">
    <property type="entry name" value="EXPRESSED PROTEIN"/>
    <property type="match status" value="1"/>
</dbReference>
<dbReference type="InterPro" id="IPR036378">
    <property type="entry name" value="FAS1_dom_sf"/>
</dbReference>
<keyword evidence="7" id="KW-1185">Reference proteome</keyword>
<evidence type="ECO:0000256" key="2">
    <source>
        <dbReference type="ARBA" id="ARBA00022974"/>
    </source>
</evidence>
<dbReference type="OrthoDB" id="1934418at2759"/>
<keyword evidence="2" id="KW-0325">Glycoprotein</keyword>
<evidence type="ECO:0000256" key="3">
    <source>
        <dbReference type="SAM" id="MobiDB-lite"/>
    </source>
</evidence>
<comment type="similarity">
    <text evidence="1">Belongs to the fasciclin-like AGP family.</text>
</comment>
<keyword evidence="2" id="KW-0654">Proteoglycan</keyword>
<protein>
    <recommendedName>
        <fullName evidence="5">FAS1 domain-containing protein</fullName>
    </recommendedName>
</protein>
<feature type="region of interest" description="Disordered" evidence="3">
    <location>
        <begin position="173"/>
        <end position="216"/>
    </location>
</feature>
<evidence type="ECO:0000256" key="1">
    <source>
        <dbReference type="ARBA" id="ARBA00007843"/>
    </source>
</evidence>
<dbReference type="EMBL" id="VAHF01000012">
    <property type="protein sequence ID" value="TXG48710.1"/>
    <property type="molecule type" value="Genomic_DNA"/>
</dbReference>
<evidence type="ECO:0000313" key="6">
    <source>
        <dbReference type="EMBL" id="TXG48710.1"/>
    </source>
</evidence>
<proteinExistence type="inferred from homology"/>
<feature type="domain" description="FAS1" evidence="5">
    <location>
        <begin position="66"/>
        <end position="162"/>
    </location>
</feature>